<dbReference type="InterPro" id="IPR010432">
    <property type="entry name" value="RDD"/>
</dbReference>
<name>A0ABN3NGZ6_9ACTN</name>
<evidence type="ECO:0000256" key="6">
    <source>
        <dbReference type="SAM" id="MobiDB-lite"/>
    </source>
</evidence>
<feature type="transmembrane region" description="Helical" evidence="7">
    <location>
        <begin position="241"/>
        <end position="262"/>
    </location>
</feature>
<feature type="transmembrane region" description="Helical" evidence="7">
    <location>
        <begin position="124"/>
        <end position="143"/>
    </location>
</feature>
<dbReference type="InterPro" id="IPR051791">
    <property type="entry name" value="Pra-immunoreactive"/>
</dbReference>
<comment type="caution">
    <text evidence="10">The sequence shown here is derived from an EMBL/GenBank/DDBJ whole genome shotgun (WGS) entry which is preliminary data.</text>
</comment>
<evidence type="ECO:0000259" key="8">
    <source>
        <dbReference type="Pfam" id="PF06271"/>
    </source>
</evidence>
<dbReference type="InterPro" id="IPR018929">
    <property type="entry name" value="DUF2510"/>
</dbReference>
<dbReference type="Proteomes" id="UP001499978">
    <property type="component" value="Unassembled WGS sequence"/>
</dbReference>
<dbReference type="Pfam" id="PF10708">
    <property type="entry name" value="DUF2510"/>
    <property type="match status" value="1"/>
</dbReference>
<feature type="transmembrane region" description="Helical" evidence="7">
    <location>
        <begin position="176"/>
        <end position="194"/>
    </location>
</feature>
<evidence type="ECO:0000256" key="5">
    <source>
        <dbReference type="ARBA" id="ARBA00023136"/>
    </source>
</evidence>
<reference evidence="10 11" key="1">
    <citation type="journal article" date="2019" name="Int. J. Syst. Evol. Microbiol.">
        <title>The Global Catalogue of Microorganisms (GCM) 10K type strain sequencing project: providing services to taxonomists for standard genome sequencing and annotation.</title>
        <authorList>
            <consortium name="The Broad Institute Genomics Platform"/>
            <consortium name="The Broad Institute Genome Sequencing Center for Infectious Disease"/>
            <person name="Wu L."/>
            <person name="Ma J."/>
        </authorList>
    </citation>
    <scope>NUCLEOTIDE SEQUENCE [LARGE SCALE GENOMIC DNA]</scope>
    <source>
        <strain evidence="10 11">JCM 3367</strain>
    </source>
</reference>
<keyword evidence="3 7" id="KW-0812">Transmembrane</keyword>
<feature type="compositionally biased region" description="Pro residues" evidence="6">
    <location>
        <begin position="38"/>
        <end position="70"/>
    </location>
</feature>
<dbReference type="RefSeq" id="WP_344170502.1">
    <property type="nucleotide sequence ID" value="NZ_BAAARY010000005.1"/>
</dbReference>
<keyword evidence="4 7" id="KW-1133">Transmembrane helix</keyword>
<organism evidence="10 11">
    <name type="scientific">Pilimelia columellifera subsp. columellifera</name>
    <dbReference type="NCBI Taxonomy" id="706583"/>
    <lineage>
        <taxon>Bacteria</taxon>
        <taxon>Bacillati</taxon>
        <taxon>Actinomycetota</taxon>
        <taxon>Actinomycetes</taxon>
        <taxon>Micromonosporales</taxon>
        <taxon>Micromonosporaceae</taxon>
        <taxon>Pilimelia</taxon>
    </lineage>
</organism>
<evidence type="ECO:0000256" key="1">
    <source>
        <dbReference type="ARBA" id="ARBA00004651"/>
    </source>
</evidence>
<evidence type="ECO:0000256" key="2">
    <source>
        <dbReference type="ARBA" id="ARBA00022475"/>
    </source>
</evidence>
<dbReference type="EMBL" id="BAAARY010000005">
    <property type="protein sequence ID" value="GAA2519422.1"/>
    <property type="molecule type" value="Genomic_DNA"/>
</dbReference>
<dbReference type="PANTHER" id="PTHR36115:SF4">
    <property type="entry name" value="MEMBRANE PROTEIN"/>
    <property type="match status" value="1"/>
</dbReference>
<evidence type="ECO:0008006" key="12">
    <source>
        <dbReference type="Google" id="ProtNLM"/>
    </source>
</evidence>
<evidence type="ECO:0000256" key="4">
    <source>
        <dbReference type="ARBA" id="ARBA00022989"/>
    </source>
</evidence>
<feature type="domain" description="DUF2510" evidence="9">
    <location>
        <begin position="6"/>
        <end position="39"/>
    </location>
</feature>
<dbReference type="PANTHER" id="PTHR36115">
    <property type="entry name" value="PROLINE-RICH ANTIGEN HOMOLOG-RELATED"/>
    <property type="match status" value="1"/>
</dbReference>
<proteinExistence type="predicted"/>
<keyword evidence="5 7" id="KW-0472">Membrane</keyword>
<sequence length="303" mass="31957">MAQLPPGWYKDPADPAAQRYWDGEGWLGGSLPADAVPPAGPTPQPPEQASPPAHQPVPAPPPVHGPPPAYEQPAGYGPPAQHGPPLRYGPPGAYPPHPRFGLPPAPLVHGHALATPGARLVARLIDIAAILGLNLVVNGYFVWRYVQEVSPALAELWRRSRELDQTDEPLPAAPNAQLYMMIILLVAAALWLAYEVPALANTGQTPGKRAVGIRVVRLETPGPLGFGRALRRWNTLGLPTLLWGCCGIGLVMQVIDCAALLFNRPLGLALHDRSAGTVVVAGSSDPFHPAGVDAGPHNPGGTR</sequence>
<evidence type="ECO:0000256" key="7">
    <source>
        <dbReference type="SAM" id="Phobius"/>
    </source>
</evidence>
<evidence type="ECO:0000256" key="3">
    <source>
        <dbReference type="ARBA" id="ARBA00022692"/>
    </source>
</evidence>
<dbReference type="Pfam" id="PF06271">
    <property type="entry name" value="RDD"/>
    <property type="match status" value="1"/>
</dbReference>
<evidence type="ECO:0000313" key="10">
    <source>
        <dbReference type="EMBL" id="GAA2519422.1"/>
    </source>
</evidence>
<comment type="subcellular location">
    <subcellularLocation>
        <location evidence="1">Cell membrane</location>
        <topology evidence="1">Multi-pass membrane protein</topology>
    </subcellularLocation>
</comment>
<keyword evidence="2" id="KW-1003">Cell membrane</keyword>
<gene>
    <name evidence="10" type="ORF">GCM10010201_15660</name>
</gene>
<evidence type="ECO:0000313" key="11">
    <source>
        <dbReference type="Proteomes" id="UP001499978"/>
    </source>
</evidence>
<keyword evidence="11" id="KW-1185">Reference proteome</keyword>
<feature type="region of interest" description="Disordered" evidence="6">
    <location>
        <begin position="1"/>
        <end position="95"/>
    </location>
</feature>
<evidence type="ECO:0000259" key="9">
    <source>
        <dbReference type="Pfam" id="PF10708"/>
    </source>
</evidence>
<protein>
    <recommendedName>
        <fullName evidence="12">RDD family protein</fullName>
    </recommendedName>
</protein>
<accession>A0ABN3NGZ6</accession>
<feature type="domain" description="RDD" evidence="8">
    <location>
        <begin position="114"/>
        <end position="276"/>
    </location>
</feature>